<comment type="subunit">
    <text evidence="4">Forms a conjugate with ATG5.</text>
</comment>
<evidence type="ECO:0000256" key="5">
    <source>
        <dbReference type="SAM" id="MobiDB-lite"/>
    </source>
</evidence>
<evidence type="ECO:0000313" key="8">
    <source>
        <dbReference type="Proteomes" id="UP000215902"/>
    </source>
</evidence>
<dbReference type="GO" id="GO:0000421">
    <property type="term" value="C:autophagosome membrane"/>
    <property type="evidence" value="ECO:0007669"/>
    <property type="project" value="TreeGrafter"/>
</dbReference>
<dbReference type="InterPro" id="IPR007242">
    <property type="entry name" value="Atg12"/>
</dbReference>
<dbReference type="AlphaFoldDB" id="A0A267DW28"/>
<feature type="compositionally biased region" description="Low complexity" evidence="5">
    <location>
        <begin position="1"/>
        <end position="22"/>
    </location>
</feature>
<evidence type="ECO:0000313" key="7">
    <source>
        <dbReference type="EMBL" id="PAA93061.1"/>
    </source>
</evidence>
<dbReference type="SUPFAM" id="SSF54236">
    <property type="entry name" value="Ubiquitin-like"/>
    <property type="match status" value="1"/>
</dbReference>
<dbReference type="CDD" id="cd01612">
    <property type="entry name" value="Ubl_ATG12"/>
    <property type="match status" value="1"/>
</dbReference>
<dbReference type="Proteomes" id="UP000215902">
    <property type="component" value="Unassembled WGS sequence"/>
</dbReference>
<dbReference type="GO" id="GO:0000045">
    <property type="term" value="P:autophagosome assembly"/>
    <property type="evidence" value="ECO:0007669"/>
    <property type="project" value="InterPro"/>
</dbReference>
<dbReference type="OrthoDB" id="10003551at2759"/>
<evidence type="ECO:0000313" key="6">
    <source>
        <dbReference type="EMBL" id="PAA53520.1"/>
    </source>
</evidence>
<name>A0A267DW28_9PLAT</name>
<dbReference type="GO" id="GO:0034045">
    <property type="term" value="C:phagophore assembly site membrane"/>
    <property type="evidence" value="ECO:0007669"/>
    <property type="project" value="TreeGrafter"/>
</dbReference>
<keyword evidence="2 4" id="KW-0833">Ubl conjugation pathway</keyword>
<dbReference type="EMBL" id="NIVC01003074">
    <property type="protein sequence ID" value="PAA53520.1"/>
    <property type="molecule type" value="Genomic_DNA"/>
</dbReference>
<comment type="similarity">
    <text evidence="4">Belongs to the ATG12 family.</text>
</comment>
<dbReference type="PANTHER" id="PTHR13385">
    <property type="entry name" value="AUTOPHAGY PROTEIN 12"/>
    <property type="match status" value="1"/>
</dbReference>
<dbReference type="InterPro" id="IPR029071">
    <property type="entry name" value="Ubiquitin-like_domsf"/>
</dbReference>
<dbReference type="GO" id="GO:0000422">
    <property type="term" value="P:autophagy of mitochondrion"/>
    <property type="evidence" value="ECO:0007669"/>
    <property type="project" value="TreeGrafter"/>
</dbReference>
<dbReference type="EMBL" id="NIVC01000034">
    <property type="protein sequence ID" value="PAA93061.1"/>
    <property type="molecule type" value="Genomic_DNA"/>
</dbReference>
<dbReference type="FunFam" id="3.10.20.90:FF:000150">
    <property type="entry name" value="Ubiquitin-like protein ATG12"/>
    <property type="match status" value="1"/>
</dbReference>
<evidence type="ECO:0000256" key="4">
    <source>
        <dbReference type="RuleBase" id="RU361201"/>
    </source>
</evidence>
<evidence type="ECO:0000256" key="3">
    <source>
        <dbReference type="ARBA" id="ARBA00023006"/>
    </source>
</evidence>
<keyword evidence="1 4" id="KW-1017">Isopeptide bond</keyword>
<dbReference type="GO" id="GO:0097352">
    <property type="term" value="P:autophagosome maturation"/>
    <property type="evidence" value="ECO:0007669"/>
    <property type="project" value="TreeGrafter"/>
</dbReference>
<feature type="non-terminal residue" evidence="6">
    <location>
        <position position="1"/>
    </location>
</feature>
<proteinExistence type="inferred from homology"/>
<gene>
    <name evidence="6" type="ORF">BOX15_Mlig002953g1</name>
    <name evidence="7" type="ORF">BOX15_Mlig002953g3</name>
</gene>
<dbReference type="GO" id="GO:0061723">
    <property type="term" value="P:glycophagy"/>
    <property type="evidence" value="ECO:0007669"/>
    <property type="project" value="TreeGrafter"/>
</dbReference>
<accession>A0A267DW28</accession>
<dbReference type="Gene3D" id="3.10.20.90">
    <property type="entry name" value="Phosphatidylinositol 3-kinase Catalytic Subunit, Chain A, domain 1"/>
    <property type="match status" value="1"/>
</dbReference>
<protein>
    <recommendedName>
        <fullName evidence="4">Ubiquitin-like protein ATG12</fullName>
    </recommendedName>
</protein>
<feature type="region of interest" description="Disordered" evidence="5">
    <location>
        <begin position="1"/>
        <end position="44"/>
    </location>
</feature>
<evidence type="ECO:0000256" key="1">
    <source>
        <dbReference type="ARBA" id="ARBA00022499"/>
    </source>
</evidence>
<dbReference type="PANTHER" id="PTHR13385:SF0">
    <property type="entry name" value="UBIQUITIN-LIKE PROTEIN ATG12"/>
    <property type="match status" value="1"/>
</dbReference>
<sequence length="135" mass="14725">EDSAESEPQSQAAEQQTQQQDEASSKDSAVESKSDEGSATPAAKASTDKIVILLRPTGNAPILTKKKWVVARSQRVGWVSEFVKKALKCQPDESLFLYVNQAFVPAPDRDFGGLYDCFGADGKLTLHYCKTQAWG</sequence>
<dbReference type="GO" id="GO:0034727">
    <property type="term" value="P:piecemeal microautophagy of the nucleus"/>
    <property type="evidence" value="ECO:0007669"/>
    <property type="project" value="TreeGrafter"/>
</dbReference>
<keyword evidence="3 4" id="KW-0072">Autophagy</keyword>
<feature type="compositionally biased region" description="Basic and acidic residues" evidence="5">
    <location>
        <begin position="23"/>
        <end position="36"/>
    </location>
</feature>
<organism evidence="6 8">
    <name type="scientific">Macrostomum lignano</name>
    <dbReference type="NCBI Taxonomy" id="282301"/>
    <lineage>
        <taxon>Eukaryota</taxon>
        <taxon>Metazoa</taxon>
        <taxon>Spiralia</taxon>
        <taxon>Lophotrochozoa</taxon>
        <taxon>Platyhelminthes</taxon>
        <taxon>Rhabditophora</taxon>
        <taxon>Macrostomorpha</taxon>
        <taxon>Macrostomida</taxon>
        <taxon>Macrostomidae</taxon>
        <taxon>Macrostomum</taxon>
    </lineage>
</organism>
<comment type="function">
    <text evidence="4">Ubiquitin-like protein involved in autophagic vesicle formation.</text>
</comment>
<dbReference type="GO" id="GO:0034274">
    <property type="term" value="C:Atg12-Atg5-Atg16 complex"/>
    <property type="evidence" value="ECO:0007669"/>
    <property type="project" value="TreeGrafter"/>
</dbReference>
<dbReference type="STRING" id="282301.A0A267DW28"/>
<keyword evidence="8" id="KW-1185">Reference proteome</keyword>
<dbReference type="Pfam" id="PF04110">
    <property type="entry name" value="APG12"/>
    <property type="match status" value="1"/>
</dbReference>
<dbReference type="GO" id="GO:0019776">
    <property type="term" value="F:Atg8-family ligase activity"/>
    <property type="evidence" value="ECO:0007669"/>
    <property type="project" value="TreeGrafter"/>
</dbReference>
<reference evidence="6 8" key="1">
    <citation type="submission" date="2017-06" db="EMBL/GenBank/DDBJ databases">
        <title>A platform for efficient transgenesis in Macrostomum lignano, a flatworm model organism for stem cell research.</title>
        <authorList>
            <person name="Berezikov E."/>
        </authorList>
    </citation>
    <scope>NUCLEOTIDE SEQUENCE [LARGE SCALE GENOMIC DNA]</scope>
    <source>
        <strain evidence="6">DV1</strain>
        <tissue evidence="6">Whole organism</tissue>
    </source>
</reference>
<comment type="caution">
    <text evidence="6">The sequence shown here is derived from an EMBL/GenBank/DDBJ whole genome shotgun (WGS) entry which is preliminary data.</text>
</comment>
<evidence type="ECO:0000256" key="2">
    <source>
        <dbReference type="ARBA" id="ARBA00022786"/>
    </source>
</evidence>